<dbReference type="PROSITE" id="PS51318">
    <property type="entry name" value="TAT"/>
    <property type="match status" value="1"/>
</dbReference>
<feature type="compositionally biased region" description="Basic and acidic residues" evidence="1">
    <location>
        <begin position="116"/>
        <end position="132"/>
    </location>
</feature>
<sequence length="226" mass="22886">MFDVDSPVERRALLRRAGAVAALLPLGGLLSACGEVEAGANGDEPSGSGSAASDGASSGVDQASAGSAGSVLVAYFSATGNTAGIASAVVEHLGADTFEISPAQPYADVDLNYNDDGSRASQERASDARPELSQDIPDGFADYDIVFLGYPIWWGEAAWPLRTFVEANDFSGKVVVPFCTSASSGIGGSGEALAELAGAGDWREGSRFSGSAPTADVADWVDGLGL</sequence>
<dbReference type="Gene3D" id="3.40.50.360">
    <property type="match status" value="1"/>
</dbReference>
<dbReference type="SUPFAM" id="SSF52218">
    <property type="entry name" value="Flavoproteins"/>
    <property type="match status" value="1"/>
</dbReference>
<evidence type="ECO:0000256" key="1">
    <source>
        <dbReference type="SAM" id="MobiDB-lite"/>
    </source>
</evidence>
<feature type="region of interest" description="Disordered" evidence="1">
    <location>
        <begin position="39"/>
        <end position="60"/>
    </location>
</feature>
<proteinExistence type="predicted"/>
<dbReference type="AlphaFoldDB" id="A0AAW7K3U7"/>
<dbReference type="InterPro" id="IPR029039">
    <property type="entry name" value="Flavoprotein-like_sf"/>
</dbReference>
<dbReference type="RefSeq" id="WP_158095735.1">
    <property type="nucleotide sequence ID" value="NZ_JAUEIR010000011.1"/>
</dbReference>
<comment type="caution">
    <text evidence="3">The sequence shown here is derived from an EMBL/GenBank/DDBJ whole genome shotgun (WGS) entry which is preliminary data.</text>
</comment>
<feature type="compositionally biased region" description="Low complexity" evidence="1">
    <location>
        <begin position="46"/>
        <end position="60"/>
    </location>
</feature>
<evidence type="ECO:0000313" key="4">
    <source>
        <dbReference type="Proteomes" id="UP001168505"/>
    </source>
</evidence>
<dbReference type="InterPro" id="IPR006311">
    <property type="entry name" value="TAT_signal"/>
</dbReference>
<feature type="region of interest" description="Disordered" evidence="1">
    <location>
        <begin position="111"/>
        <end position="133"/>
    </location>
</feature>
<dbReference type="EMBL" id="JAUEIR010000011">
    <property type="protein sequence ID" value="MDN0070271.1"/>
    <property type="molecule type" value="Genomic_DNA"/>
</dbReference>
<dbReference type="GO" id="GO:0010181">
    <property type="term" value="F:FMN binding"/>
    <property type="evidence" value="ECO:0007669"/>
    <property type="project" value="InterPro"/>
</dbReference>
<dbReference type="PROSITE" id="PS50902">
    <property type="entry name" value="FLAVODOXIN_LIKE"/>
    <property type="match status" value="1"/>
</dbReference>
<dbReference type="PANTHER" id="PTHR39201:SF1">
    <property type="entry name" value="FLAVODOXIN-LIKE DOMAIN-CONTAINING PROTEIN"/>
    <property type="match status" value="1"/>
</dbReference>
<organism evidence="3 4">
    <name type="scientific">Collinsella ihumii</name>
    <dbReference type="NCBI Taxonomy" id="1720204"/>
    <lineage>
        <taxon>Bacteria</taxon>
        <taxon>Bacillati</taxon>
        <taxon>Actinomycetota</taxon>
        <taxon>Coriobacteriia</taxon>
        <taxon>Coriobacteriales</taxon>
        <taxon>Coriobacteriaceae</taxon>
        <taxon>Collinsella</taxon>
    </lineage>
</organism>
<dbReference type="InterPro" id="IPR008254">
    <property type="entry name" value="Flavodoxin/NO_synth"/>
</dbReference>
<dbReference type="Proteomes" id="UP001168505">
    <property type="component" value="Unassembled WGS sequence"/>
</dbReference>
<reference evidence="3" key="1">
    <citation type="submission" date="2023-06" db="EMBL/GenBank/DDBJ databases">
        <authorList>
            <person name="Zeman M."/>
            <person name="Kubasova T."/>
            <person name="Jahodarova E."/>
            <person name="Nykrynova M."/>
            <person name="Rychlik I."/>
        </authorList>
    </citation>
    <scope>NUCLEOTIDE SEQUENCE</scope>
    <source>
        <strain evidence="3">15_COKtk</strain>
    </source>
</reference>
<dbReference type="Pfam" id="PF12682">
    <property type="entry name" value="Flavodoxin_4"/>
    <property type="match status" value="1"/>
</dbReference>
<accession>A0AAW7K3U7</accession>
<reference evidence="3" key="2">
    <citation type="submission" date="2023-08" db="EMBL/GenBank/DDBJ databases">
        <title>Identification and characterization of horizontal gene transfer across gut microbiota members of farm animals based on homology search.</title>
        <authorList>
            <person name="Schwarzerova J."/>
            <person name="Nykrynova M."/>
            <person name="Jureckova K."/>
            <person name="Cejkova D."/>
            <person name="Rychlik I."/>
        </authorList>
    </citation>
    <scope>NUCLEOTIDE SEQUENCE</scope>
    <source>
        <strain evidence="3">15_COKtk</strain>
    </source>
</reference>
<name>A0AAW7K3U7_9ACTN</name>
<protein>
    <submittedName>
        <fullName evidence="3">Flavodoxin</fullName>
    </submittedName>
</protein>
<gene>
    <name evidence="3" type="ORF">QVN40_11255</name>
</gene>
<feature type="domain" description="Flavodoxin-like" evidence="2">
    <location>
        <begin position="71"/>
        <end position="226"/>
    </location>
</feature>
<dbReference type="PANTHER" id="PTHR39201">
    <property type="entry name" value="EXPORTED PROTEIN-RELATED"/>
    <property type="match status" value="1"/>
</dbReference>
<evidence type="ECO:0000259" key="2">
    <source>
        <dbReference type="PROSITE" id="PS50902"/>
    </source>
</evidence>
<evidence type="ECO:0000313" key="3">
    <source>
        <dbReference type="EMBL" id="MDN0070271.1"/>
    </source>
</evidence>